<comment type="caution">
    <text evidence="2">The sequence shown here is derived from an EMBL/GenBank/DDBJ whole genome shotgun (WGS) entry which is preliminary data.</text>
</comment>
<gene>
    <name evidence="2" type="ORF">IQ35_03656</name>
</gene>
<feature type="transmembrane region" description="Helical" evidence="1">
    <location>
        <begin position="54"/>
        <end position="72"/>
    </location>
</feature>
<evidence type="ECO:0000313" key="2">
    <source>
        <dbReference type="EMBL" id="TWH90183.1"/>
    </source>
</evidence>
<name>A0A562K4M6_SPHWJ</name>
<keyword evidence="3" id="KW-1185">Reference proteome</keyword>
<dbReference type="Proteomes" id="UP000316624">
    <property type="component" value="Unassembled WGS sequence"/>
</dbReference>
<sequence>MRPSFLAVFAFCFSQAIGALWEIFEFRMDQAFGLTMQKPMLGDPSGLTDTMWDLIVNAIGALAISVAGWRYLSRARSSYLDNWARRFIARNPQFFGD</sequence>
<keyword evidence="1" id="KW-0472">Membrane</keyword>
<dbReference type="EMBL" id="VLKK01000024">
    <property type="protein sequence ID" value="TWH90183.1"/>
    <property type="molecule type" value="Genomic_DNA"/>
</dbReference>
<evidence type="ECO:0008006" key="4">
    <source>
        <dbReference type="Google" id="ProtNLM"/>
    </source>
</evidence>
<protein>
    <recommendedName>
        <fullName evidence="4">DUF2238 domain-containing protein</fullName>
    </recommendedName>
</protein>
<evidence type="ECO:0000256" key="1">
    <source>
        <dbReference type="SAM" id="Phobius"/>
    </source>
</evidence>
<accession>A0A562K4M6</accession>
<organism evidence="2 3">
    <name type="scientific">Sphingobium wenxiniae (strain DSM 21828 / CGMCC 1.7748 / JZ-1)</name>
    <dbReference type="NCBI Taxonomy" id="595605"/>
    <lineage>
        <taxon>Bacteria</taxon>
        <taxon>Pseudomonadati</taxon>
        <taxon>Pseudomonadota</taxon>
        <taxon>Alphaproteobacteria</taxon>
        <taxon>Sphingomonadales</taxon>
        <taxon>Sphingomonadaceae</taxon>
        <taxon>Sphingobium</taxon>
    </lineage>
</organism>
<dbReference type="RefSeq" id="WP_184205014.1">
    <property type="nucleotide sequence ID" value="NZ_JACIIY010000027.1"/>
</dbReference>
<dbReference type="InterPro" id="IPR014509">
    <property type="entry name" value="YjdF-like"/>
</dbReference>
<reference evidence="2 3" key="1">
    <citation type="journal article" date="2015" name="Stand. Genomic Sci.">
        <title>Genomic Encyclopedia of Bacterial and Archaeal Type Strains, Phase III: the genomes of soil and plant-associated and newly described type strains.</title>
        <authorList>
            <person name="Whitman W.B."/>
            <person name="Woyke T."/>
            <person name="Klenk H.P."/>
            <person name="Zhou Y."/>
            <person name="Lilburn T.G."/>
            <person name="Beck B.J."/>
            <person name="De Vos P."/>
            <person name="Vandamme P."/>
            <person name="Eisen J.A."/>
            <person name="Garrity G."/>
            <person name="Hugenholtz P."/>
            <person name="Kyrpides N.C."/>
        </authorList>
    </citation>
    <scope>NUCLEOTIDE SEQUENCE [LARGE SCALE GENOMIC DNA]</scope>
    <source>
        <strain evidence="2 3">CGMCC 1.7748</strain>
    </source>
</reference>
<evidence type="ECO:0000313" key="3">
    <source>
        <dbReference type="Proteomes" id="UP000316624"/>
    </source>
</evidence>
<proteinExistence type="predicted"/>
<dbReference type="AlphaFoldDB" id="A0A562K4M6"/>
<dbReference type="Pfam" id="PF09997">
    <property type="entry name" value="DUF2238"/>
    <property type="match status" value="1"/>
</dbReference>
<keyword evidence="1" id="KW-1133">Transmembrane helix</keyword>
<keyword evidence="1" id="KW-0812">Transmembrane</keyword>